<protein>
    <submittedName>
        <fullName evidence="5">Pyridoxal-phosphate dependent enzyme</fullName>
    </submittedName>
</protein>
<proteinExistence type="inferred from homology"/>
<comment type="similarity">
    <text evidence="2">Belongs to the ACC deaminase/D-cysteine desulfhydrase family.</text>
</comment>
<accession>A0ABT2VQS9</accession>
<dbReference type="InterPro" id="IPR027278">
    <property type="entry name" value="ACCD_DCysDesulf"/>
</dbReference>
<dbReference type="Gene3D" id="3.40.50.1100">
    <property type="match status" value="2"/>
</dbReference>
<dbReference type="InterPro" id="IPR036052">
    <property type="entry name" value="TrpB-like_PALP_sf"/>
</dbReference>
<dbReference type="InterPro" id="IPR001926">
    <property type="entry name" value="TrpB-like_PALP"/>
</dbReference>
<dbReference type="Pfam" id="PF00291">
    <property type="entry name" value="PALP"/>
    <property type="match status" value="1"/>
</dbReference>
<dbReference type="SUPFAM" id="SSF53686">
    <property type="entry name" value="Tryptophan synthase beta subunit-like PLP-dependent enzymes"/>
    <property type="match status" value="1"/>
</dbReference>
<dbReference type="EMBL" id="JAOTJC010000012">
    <property type="protein sequence ID" value="MCU7555480.1"/>
    <property type="molecule type" value="Genomic_DNA"/>
</dbReference>
<organism evidence="5 6">
    <name type="scientific">Alteromonas salexigens</name>
    <dbReference type="NCBI Taxonomy" id="2982530"/>
    <lineage>
        <taxon>Bacteria</taxon>
        <taxon>Pseudomonadati</taxon>
        <taxon>Pseudomonadota</taxon>
        <taxon>Gammaproteobacteria</taxon>
        <taxon>Alteromonadales</taxon>
        <taxon>Alteromonadaceae</taxon>
        <taxon>Alteromonas/Salinimonas group</taxon>
        <taxon>Alteromonas</taxon>
    </lineage>
</organism>
<reference evidence="6" key="1">
    <citation type="submission" date="2023-07" db="EMBL/GenBank/DDBJ databases">
        <title>Study on multiphase classification of strain Alteromonas salexigens isolated from the Yellow Sea.</title>
        <authorList>
            <person name="Sun L."/>
        </authorList>
    </citation>
    <scope>NUCLEOTIDE SEQUENCE [LARGE SCALE GENOMIC DNA]</scope>
    <source>
        <strain evidence="6">ASW11-19</strain>
    </source>
</reference>
<feature type="domain" description="Tryptophan synthase beta chain-like PALP" evidence="4">
    <location>
        <begin position="8"/>
        <end position="282"/>
    </location>
</feature>
<name>A0ABT2VQS9_9ALTE</name>
<evidence type="ECO:0000256" key="1">
    <source>
        <dbReference type="ARBA" id="ARBA00001933"/>
    </source>
</evidence>
<dbReference type="Proteomes" id="UP001209257">
    <property type="component" value="Unassembled WGS sequence"/>
</dbReference>
<comment type="cofactor">
    <cofactor evidence="1">
        <name>pyridoxal 5'-phosphate</name>
        <dbReference type="ChEBI" id="CHEBI:597326"/>
    </cofactor>
</comment>
<keyword evidence="3" id="KW-0663">Pyridoxal phosphate</keyword>
<evidence type="ECO:0000313" key="6">
    <source>
        <dbReference type="Proteomes" id="UP001209257"/>
    </source>
</evidence>
<comment type="caution">
    <text evidence="5">The sequence shown here is derived from an EMBL/GenBank/DDBJ whole genome shotgun (WGS) entry which is preliminary data.</text>
</comment>
<evidence type="ECO:0000259" key="4">
    <source>
        <dbReference type="Pfam" id="PF00291"/>
    </source>
</evidence>
<evidence type="ECO:0000256" key="2">
    <source>
        <dbReference type="ARBA" id="ARBA00008639"/>
    </source>
</evidence>
<dbReference type="PIRSF" id="PIRSF006278">
    <property type="entry name" value="ACCD_DCysDesulf"/>
    <property type="match status" value="1"/>
</dbReference>
<dbReference type="PANTHER" id="PTHR43780:SF2">
    <property type="entry name" value="1-AMINOCYCLOPROPANE-1-CARBOXYLATE DEAMINASE-RELATED"/>
    <property type="match status" value="1"/>
</dbReference>
<sequence>MTIQLPSPLTRITPGWRHADTLTLYVKRDDLIHPVISGNKWRKLAPVLAGLPDSCTGMVSFGGAFSNHLHALGYACYCRGLAFTAIVRGDYRSQPTPMLQDLMAWGATIRYVTKKEYGLRESAAYLNELQHAFPTHIIIPEGGSQSAALDGIATMIEEILTPFTFLLVPVASGATLAGVASALGDPQRAIGIGVLKGEGYLESLVERLLSVPRSNWHINHDFHFGGYAKRPAALREFCEAFSRECDIPVEPVYSGKLFYALKSLVENRYFAPGSTVVAVHTGGLQGSRKTVI</sequence>
<dbReference type="RefSeq" id="WP_262995192.1">
    <property type="nucleotide sequence ID" value="NZ_JAOTJC010000012.1"/>
</dbReference>
<evidence type="ECO:0000313" key="5">
    <source>
        <dbReference type="EMBL" id="MCU7555480.1"/>
    </source>
</evidence>
<dbReference type="PANTHER" id="PTHR43780">
    <property type="entry name" value="1-AMINOCYCLOPROPANE-1-CARBOXYLATE DEAMINASE-RELATED"/>
    <property type="match status" value="1"/>
</dbReference>
<gene>
    <name evidence="5" type="ORF">OCL06_12865</name>
</gene>
<evidence type="ECO:0000256" key="3">
    <source>
        <dbReference type="ARBA" id="ARBA00022898"/>
    </source>
</evidence>
<keyword evidence="6" id="KW-1185">Reference proteome</keyword>